<dbReference type="InterPro" id="IPR004305">
    <property type="entry name" value="Thiaminase-2/PQQC"/>
</dbReference>
<dbReference type="CDD" id="cd01169">
    <property type="entry name" value="HMPP_kinase"/>
    <property type="match status" value="1"/>
</dbReference>
<feature type="domain" description="Thiaminase-2/PQQC" evidence="6">
    <location>
        <begin position="384"/>
        <end position="568"/>
    </location>
</feature>
<dbReference type="InterPro" id="IPR029056">
    <property type="entry name" value="Ribokinase-like"/>
</dbReference>
<keyword evidence="8" id="KW-0418">Kinase</keyword>
<dbReference type="InterPro" id="IPR013749">
    <property type="entry name" value="PM/HMP-P_kinase-1"/>
</dbReference>
<organism evidence="8 9">
    <name type="scientific">Cutibacterium acnes subsp. acnes</name>
    <dbReference type="NCBI Taxonomy" id="1734925"/>
    <lineage>
        <taxon>Bacteria</taxon>
        <taxon>Bacillati</taxon>
        <taxon>Actinomycetota</taxon>
        <taxon>Actinomycetes</taxon>
        <taxon>Propionibacteriales</taxon>
        <taxon>Propionibacteriaceae</taxon>
        <taxon>Cutibacterium</taxon>
    </lineage>
</organism>
<dbReference type="SUPFAM" id="SSF53613">
    <property type="entry name" value="Ribokinase-like"/>
    <property type="match status" value="1"/>
</dbReference>
<keyword evidence="8" id="KW-0808">Transferase</keyword>
<comment type="pathway">
    <text evidence="4">Cofactor biosynthesis; thiamine diphosphate biosynthesis; 4-amino-2-methyl-5-diphosphomethylpyrimidine from 5-amino-1-(5-phospho-D-ribosyl)imidazole: step 3/3.</text>
</comment>
<protein>
    <submittedName>
        <fullName evidence="8">Bifunctional hydroxymethylpyrimidine kinase/phosphomethylpyrimidine kinase</fullName>
    </submittedName>
</protein>
<dbReference type="Pfam" id="PF08543">
    <property type="entry name" value="Phos_pyr_kin"/>
    <property type="match status" value="1"/>
</dbReference>
<dbReference type="Pfam" id="PF03070">
    <property type="entry name" value="TENA_THI-4"/>
    <property type="match status" value="1"/>
</dbReference>
<evidence type="ECO:0000313" key="8">
    <source>
        <dbReference type="EMBL" id="BBK83494.1"/>
    </source>
</evidence>
<feature type="domain" description="Pyridoxamine kinase/Phosphomethylpyrimidine kinase" evidence="7">
    <location>
        <begin position="70"/>
        <end position="317"/>
    </location>
</feature>
<comment type="catalytic activity">
    <reaction evidence="1">
        <text>4-amino-5-hydroxymethyl-2-methylpyrimidine + ATP = 4-amino-2-methyl-5-(phosphooxymethyl)pyrimidine + ADP + H(+)</text>
        <dbReference type="Rhea" id="RHEA:23096"/>
        <dbReference type="ChEBI" id="CHEBI:15378"/>
        <dbReference type="ChEBI" id="CHEBI:16892"/>
        <dbReference type="ChEBI" id="CHEBI:30616"/>
        <dbReference type="ChEBI" id="CHEBI:58354"/>
        <dbReference type="ChEBI" id="CHEBI:456216"/>
        <dbReference type="EC" id="2.7.1.49"/>
    </reaction>
</comment>
<evidence type="ECO:0000259" key="7">
    <source>
        <dbReference type="Pfam" id="PF08543"/>
    </source>
</evidence>
<evidence type="ECO:0000256" key="4">
    <source>
        <dbReference type="ARBA" id="ARBA00004769"/>
    </source>
</evidence>
<dbReference type="InterPro" id="IPR016084">
    <property type="entry name" value="Haem_Oase-like_multi-hlx"/>
</dbReference>
<dbReference type="InterPro" id="IPR004399">
    <property type="entry name" value="HMP/HMP-P_kinase_dom"/>
</dbReference>
<dbReference type="NCBIfam" id="TIGR00097">
    <property type="entry name" value="HMP-P_kinase"/>
    <property type="match status" value="1"/>
</dbReference>
<evidence type="ECO:0000313" key="9">
    <source>
        <dbReference type="Proteomes" id="UP000318594"/>
    </source>
</evidence>
<gene>
    <name evidence="8" type="ORF">CacPP4_01090</name>
</gene>
<sequence length="569" mass="60606">MFGRFSAAERKLWWGDILVFGHGVRLGGAEITPVEPDLVRTGEGMSEMTTSDALAERGTIPRVLSIAGTDPSGGAGTAADTKSIVAAGGYAMVVVTSLVAQNTEGVRAIHTPPTDFLVQQLAAVSDDVRIDAVKTGMLGTAEIVDAVATFLDEHRPPVVVVDPVMVATSGDRLLAPDAEAAMREFCRRATVITPNIPELAVLCRSEPATTPEQAVEQARRWAAETGVAVVVKTGHLNSQRVDNMWVTPEGAMHTVPAARVKTTNTHGTGCSLSSALATRLGAGDTPGDALAWVTDWLHEAIQYGSALNVGKGHGPVDHSHRARRLAKDASAVAWFAPIDPLESPQGLVGSAEPAPDTVVAPAGPWTTALWQASGDIARRIEDSDFVAALVDGTLSKPAFEFYLGQDAQYLTYYSRALASLAARAVDPEESVWWAQSSQACLVEEAELHRSWLGDHIDVVAGPVTLAYTDFLLARALGDDYVVGTAAVLPCFWLYAHLGAKVPHVPDDHPYASWLQTYGDPEFVEGASHTIGLVEKAFQNASAVTRARAAHAYLTACRHELEFFDQALRV</sequence>
<dbReference type="CDD" id="cd19365">
    <property type="entry name" value="TenA_C-like"/>
    <property type="match status" value="1"/>
</dbReference>
<accession>A0ABM7GW51</accession>
<dbReference type="Proteomes" id="UP000318594">
    <property type="component" value="Chromosome"/>
</dbReference>
<dbReference type="EMBL" id="AP019723">
    <property type="protein sequence ID" value="BBK83494.1"/>
    <property type="molecule type" value="Genomic_DNA"/>
</dbReference>
<evidence type="ECO:0000256" key="2">
    <source>
        <dbReference type="ARBA" id="ARBA00000565"/>
    </source>
</evidence>
<keyword evidence="5" id="KW-0784">Thiamine biosynthesis</keyword>
<dbReference type="PANTHER" id="PTHR20858:SF17">
    <property type="entry name" value="HYDROXYMETHYLPYRIMIDINE_PHOSPHOMETHYLPYRIMIDINE KINASE THI20-RELATED"/>
    <property type="match status" value="1"/>
</dbReference>
<dbReference type="Gene3D" id="3.40.1190.20">
    <property type="match status" value="1"/>
</dbReference>
<dbReference type="Gene3D" id="1.20.910.10">
    <property type="entry name" value="Heme oxygenase-like"/>
    <property type="match status" value="1"/>
</dbReference>
<evidence type="ECO:0000256" key="1">
    <source>
        <dbReference type="ARBA" id="ARBA00000151"/>
    </source>
</evidence>
<comment type="catalytic activity">
    <reaction evidence="2">
        <text>4-amino-2-methyl-5-(phosphooxymethyl)pyrimidine + ATP = 4-amino-2-methyl-5-(diphosphooxymethyl)pyrimidine + ADP</text>
        <dbReference type="Rhea" id="RHEA:19893"/>
        <dbReference type="ChEBI" id="CHEBI:30616"/>
        <dbReference type="ChEBI" id="CHEBI:57841"/>
        <dbReference type="ChEBI" id="CHEBI:58354"/>
        <dbReference type="ChEBI" id="CHEBI:456216"/>
        <dbReference type="EC" id="2.7.4.7"/>
    </reaction>
</comment>
<dbReference type="PANTHER" id="PTHR20858">
    <property type="entry name" value="PHOSPHOMETHYLPYRIMIDINE KINASE"/>
    <property type="match status" value="1"/>
</dbReference>
<proteinExistence type="predicted"/>
<dbReference type="NCBIfam" id="NF011301">
    <property type="entry name" value="PRK14713.1"/>
    <property type="match status" value="1"/>
</dbReference>
<evidence type="ECO:0000259" key="6">
    <source>
        <dbReference type="Pfam" id="PF03070"/>
    </source>
</evidence>
<reference evidence="8 9" key="1">
    <citation type="submission" date="2019-06" db="EMBL/GenBank/DDBJ databases">
        <title>Complete genome sequence of Cutibacterium acnes subsp. acnes NBRC 107605.</title>
        <authorList>
            <person name="Miura T."/>
            <person name="Furukawa M."/>
            <person name="Shimamura M."/>
            <person name="Ohyama Y."/>
            <person name="Yamazoe A."/>
            <person name="Kawasaki H."/>
        </authorList>
    </citation>
    <scope>NUCLEOTIDE SEQUENCE [LARGE SCALE GENOMIC DNA]</scope>
    <source>
        <strain evidence="8 9">NBRC 107605</strain>
    </source>
</reference>
<evidence type="ECO:0000256" key="3">
    <source>
        <dbReference type="ARBA" id="ARBA00003848"/>
    </source>
</evidence>
<dbReference type="SUPFAM" id="SSF48613">
    <property type="entry name" value="Heme oxygenase-like"/>
    <property type="match status" value="1"/>
</dbReference>
<name>A0ABM7GW51_CUTAC</name>
<evidence type="ECO:0000256" key="5">
    <source>
        <dbReference type="ARBA" id="ARBA00022977"/>
    </source>
</evidence>
<dbReference type="GO" id="GO:0016301">
    <property type="term" value="F:kinase activity"/>
    <property type="evidence" value="ECO:0007669"/>
    <property type="project" value="UniProtKB-KW"/>
</dbReference>
<comment type="function">
    <text evidence="3">Catalyzes the phosphorylation of hydroxymethylpyrimidine phosphate (HMP-P) to HMP-PP, and of HMP to HMP-P.</text>
</comment>
<keyword evidence="9" id="KW-1185">Reference proteome</keyword>